<protein>
    <submittedName>
        <fullName evidence="1">Uncharacterized protein</fullName>
    </submittedName>
</protein>
<dbReference type="AlphaFoldDB" id="A0AAV1V9Z1"/>
<dbReference type="Proteomes" id="UP001162060">
    <property type="component" value="Unassembled WGS sequence"/>
</dbReference>
<organism evidence="1 2">
    <name type="scientific">Peronospora matthiolae</name>
    <dbReference type="NCBI Taxonomy" id="2874970"/>
    <lineage>
        <taxon>Eukaryota</taxon>
        <taxon>Sar</taxon>
        <taxon>Stramenopiles</taxon>
        <taxon>Oomycota</taxon>
        <taxon>Peronosporomycetes</taxon>
        <taxon>Peronosporales</taxon>
        <taxon>Peronosporaceae</taxon>
        <taxon>Peronospora</taxon>
    </lineage>
</organism>
<name>A0AAV1V9Z1_9STRA</name>
<evidence type="ECO:0000313" key="1">
    <source>
        <dbReference type="EMBL" id="CAK7943761.1"/>
    </source>
</evidence>
<comment type="caution">
    <text evidence="1">The sequence shown here is derived from an EMBL/GenBank/DDBJ whole genome shotgun (WGS) entry which is preliminary data.</text>
</comment>
<reference evidence="1" key="1">
    <citation type="submission" date="2024-01" db="EMBL/GenBank/DDBJ databases">
        <authorList>
            <person name="Webb A."/>
        </authorList>
    </citation>
    <scope>NUCLEOTIDE SEQUENCE</scope>
    <source>
        <strain evidence="1">Pm1</strain>
    </source>
</reference>
<proteinExistence type="predicted"/>
<accession>A0AAV1V9Z1</accession>
<sequence>MAMHDYVQMDRHLESFIITHPMDIYTQVNVFVDGMCEGQGRLSLERAEPATFKEAFAIVLRDDLRVIKAYTKSSTVTAVRSAGPESMEIDVFESSVDRRRDTSYQSNVCSGCQMICFRYESWDNARLNAALQHKLWCMRRTPIIREMLRLLVLDGRDE</sequence>
<evidence type="ECO:0000313" key="2">
    <source>
        <dbReference type="Proteomes" id="UP001162060"/>
    </source>
</evidence>
<dbReference type="EMBL" id="CAKLBY020000304">
    <property type="protein sequence ID" value="CAK7943761.1"/>
    <property type="molecule type" value="Genomic_DNA"/>
</dbReference>
<gene>
    <name evidence="1" type="ORF">PM001_LOCUS28911</name>
</gene>